<comment type="caution">
    <text evidence="7">The sequence shown here is derived from an EMBL/GenBank/DDBJ whole genome shotgun (WGS) entry which is preliminary data.</text>
</comment>
<dbReference type="Pfam" id="PF01327">
    <property type="entry name" value="Pep_deformylase"/>
    <property type="match status" value="1"/>
</dbReference>
<dbReference type="CDD" id="cd00487">
    <property type="entry name" value="Pep_deformylase"/>
    <property type="match status" value="1"/>
</dbReference>
<sequence>MSILKVARLGHPVIRQLAQPLLPEEIHTEEIQTFILDMIDTMREYDGVGLAAPQVHVSKQIAVIEVNHNPRYPDMPQIPLTVLINPFLKEKSEATEEGWEGCLSIPDLRGVVPRHESLVCEALDQNGKPITISTKGFFARVIQHEFDHLQGHVYLDKMPHLTTLTYLNEFSKYWVSET</sequence>
<feature type="binding site" evidence="6">
    <location>
        <position position="102"/>
    </location>
    <ligand>
        <name>Fe cation</name>
        <dbReference type="ChEBI" id="CHEBI:24875"/>
    </ligand>
</feature>
<dbReference type="NCBIfam" id="NF001159">
    <property type="entry name" value="PRK00150.1-3"/>
    <property type="match status" value="1"/>
</dbReference>
<evidence type="ECO:0000256" key="2">
    <source>
        <dbReference type="ARBA" id="ARBA00022723"/>
    </source>
</evidence>
<evidence type="ECO:0000256" key="4">
    <source>
        <dbReference type="ARBA" id="ARBA00022917"/>
    </source>
</evidence>
<comment type="similarity">
    <text evidence="1 6">Belongs to the polypeptide deformylase family.</text>
</comment>
<evidence type="ECO:0000313" key="8">
    <source>
        <dbReference type="Proteomes" id="UP000230859"/>
    </source>
</evidence>
<dbReference type="PIRSF" id="PIRSF004749">
    <property type="entry name" value="Pep_def"/>
    <property type="match status" value="1"/>
</dbReference>
<feature type="binding site" evidence="6">
    <location>
        <position position="148"/>
    </location>
    <ligand>
        <name>Fe cation</name>
        <dbReference type="ChEBI" id="CHEBI:24875"/>
    </ligand>
</feature>
<evidence type="ECO:0000256" key="6">
    <source>
        <dbReference type="HAMAP-Rule" id="MF_00163"/>
    </source>
</evidence>
<dbReference type="InterPro" id="IPR036821">
    <property type="entry name" value="Peptide_deformylase_sf"/>
</dbReference>
<comment type="function">
    <text evidence="6">Removes the formyl group from the N-terminal Met of newly synthesized proteins. Requires at least a dipeptide for an efficient rate of reaction. N-terminal L-methionine is a prerequisite for activity but the enzyme has broad specificity at other positions.</text>
</comment>
<evidence type="ECO:0000256" key="1">
    <source>
        <dbReference type="ARBA" id="ARBA00010759"/>
    </source>
</evidence>
<feature type="active site" evidence="6">
    <location>
        <position position="145"/>
    </location>
</feature>
<comment type="cofactor">
    <cofactor evidence="6">
        <name>Fe(2+)</name>
        <dbReference type="ChEBI" id="CHEBI:29033"/>
    </cofactor>
    <text evidence="6">Binds 1 Fe(2+) ion.</text>
</comment>
<dbReference type="GO" id="GO:0042586">
    <property type="term" value="F:peptide deformylase activity"/>
    <property type="evidence" value="ECO:0007669"/>
    <property type="project" value="UniProtKB-UniRule"/>
</dbReference>
<dbReference type="SUPFAM" id="SSF56420">
    <property type="entry name" value="Peptide deformylase"/>
    <property type="match status" value="1"/>
</dbReference>
<dbReference type="NCBIfam" id="TIGR00079">
    <property type="entry name" value="pept_deformyl"/>
    <property type="match status" value="1"/>
</dbReference>
<dbReference type="FunFam" id="3.90.45.10:FF:000003">
    <property type="entry name" value="Peptide deformylase"/>
    <property type="match status" value="1"/>
</dbReference>
<proteinExistence type="inferred from homology"/>
<evidence type="ECO:0000256" key="5">
    <source>
        <dbReference type="ARBA" id="ARBA00023004"/>
    </source>
</evidence>
<evidence type="ECO:0000313" key="7">
    <source>
        <dbReference type="EMBL" id="PIQ84992.1"/>
    </source>
</evidence>
<dbReference type="HAMAP" id="MF_00163">
    <property type="entry name" value="Pep_deformylase"/>
    <property type="match status" value="1"/>
</dbReference>
<dbReference type="Proteomes" id="UP000230859">
    <property type="component" value="Unassembled WGS sequence"/>
</dbReference>
<dbReference type="InterPro" id="IPR023635">
    <property type="entry name" value="Peptide_deformylase"/>
</dbReference>
<dbReference type="PANTHER" id="PTHR10458:SF20">
    <property type="entry name" value="PEPTIDE DEFORMYLASE 1"/>
    <property type="match status" value="1"/>
</dbReference>
<dbReference type="GO" id="GO:0046872">
    <property type="term" value="F:metal ion binding"/>
    <property type="evidence" value="ECO:0007669"/>
    <property type="project" value="UniProtKB-KW"/>
</dbReference>
<name>A0A2H0LKQ7_9BACT</name>
<feature type="binding site" evidence="6">
    <location>
        <position position="144"/>
    </location>
    <ligand>
        <name>Fe cation</name>
        <dbReference type="ChEBI" id="CHEBI:24875"/>
    </ligand>
</feature>
<keyword evidence="3 6" id="KW-0378">Hydrolase</keyword>
<keyword evidence="2 6" id="KW-0479">Metal-binding</keyword>
<dbReference type="EMBL" id="PCVY01000076">
    <property type="protein sequence ID" value="PIQ84992.1"/>
    <property type="molecule type" value="Genomic_DNA"/>
</dbReference>
<accession>A0A2H0LKQ7</accession>
<keyword evidence="4 6" id="KW-0648">Protein biosynthesis</keyword>
<dbReference type="AlphaFoldDB" id="A0A2H0LKQ7"/>
<dbReference type="GO" id="GO:0006412">
    <property type="term" value="P:translation"/>
    <property type="evidence" value="ECO:0007669"/>
    <property type="project" value="UniProtKB-UniRule"/>
</dbReference>
<reference evidence="7 8" key="1">
    <citation type="submission" date="2017-09" db="EMBL/GenBank/DDBJ databases">
        <title>Depth-based differentiation of microbial function through sediment-hosted aquifers and enrichment of novel symbionts in the deep terrestrial subsurface.</title>
        <authorList>
            <person name="Probst A.J."/>
            <person name="Ladd B."/>
            <person name="Jarett J.K."/>
            <person name="Geller-Mcgrath D.E."/>
            <person name="Sieber C.M."/>
            <person name="Emerson J.B."/>
            <person name="Anantharaman K."/>
            <person name="Thomas B.C."/>
            <person name="Malmstrom R."/>
            <person name="Stieglmeier M."/>
            <person name="Klingl A."/>
            <person name="Woyke T."/>
            <person name="Ryan C.M."/>
            <person name="Banfield J.F."/>
        </authorList>
    </citation>
    <scope>NUCLEOTIDE SEQUENCE [LARGE SCALE GENOMIC DNA]</scope>
    <source>
        <strain evidence="7">CG11_big_fil_rev_8_21_14_0_20_45_26</strain>
    </source>
</reference>
<protein>
    <recommendedName>
        <fullName evidence="6">Peptide deformylase</fullName>
        <shortName evidence="6">PDF</shortName>
        <ecNumber evidence="6">3.5.1.88</ecNumber>
    </recommendedName>
    <alternativeName>
        <fullName evidence="6">Polypeptide deformylase</fullName>
    </alternativeName>
</protein>
<evidence type="ECO:0000256" key="3">
    <source>
        <dbReference type="ARBA" id="ARBA00022801"/>
    </source>
</evidence>
<organism evidence="7 8">
    <name type="scientific">Candidatus Abzuiibacterium crystallinum</name>
    <dbReference type="NCBI Taxonomy" id="1974748"/>
    <lineage>
        <taxon>Bacteria</taxon>
        <taxon>Pseudomonadati</taxon>
        <taxon>Candidatus Omnitrophota</taxon>
        <taxon>Candidatus Abzuiibacterium</taxon>
    </lineage>
</organism>
<dbReference type="PRINTS" id="PR01576">
    <property type="entry name" value="PDEFORMYLASE"/>
</dbReference>
<dbReference type="EC" id="3.5.1.88" evidence="6"/>
<dbReference type="Gene3D" id="3.90.45.10">
    <property type="entry name" value="Peptide deformylase"/>
    <property type="match status" value="1"/>
</dbReference>
<dbReference type="PANTHER" id="PTHR10458">
    <property type="entry name" value="PEPTIDE DEFORMYLASE"/>
    <property type="match status" value="1"/>
</dbReference>
<gene>
    <name evidence="6 7" type="primary">def</name>
    <name evidence="7" type="ORF">COV74_10350</name>
</gene>
<keyword evidence="5 6" id="KW-0408">Iron</keyword>
<comment type="catalytic activity">
    <reaction evidence="6">
        <text>N-terminal N-formyl-L-methionyl-[peptide] + H2O = N-terminal L-methionyl-[peptide] + formate</text>
        <dbReference type="Rhea" id="RHEA:24420"/>
        <dbReference type="Rhea" id="RHEA-COMP:10639"/>
        <dbReference type="Rhea" id="RHEA-COMP:10640"/>
        <dbReference type="ChEBI" id="CHEBI:15377"/>
        <dbReference type="ChEBI" id="CHEBI:15740"/>
        <dbReference type="ChEBI" id="CHEBI:49298"/>
        <dbReference type="ChEBI" id="CHEBI:64731"/>
        <dbReference type="EC" id="3.5.1.88"/>
    </reaction>
</comment>